<keyword evidence="4" id="KW-1185">Reference proteome</keyword>
<dbReference type="InterPro" id="IPR007349">
    <property type="entry name" value="DUF418"/>
</dbReference>
<protein>
    <submittedName>
        <fullName evidence="3">DUF418 domain-containing protein</fullName>
    </submittedName>
</protein>
<feature type="transmembrane region" description="Helical" evidence="1">
    <location>
        <begin position="353"/>
        <end position="372"/>
    </location>
</feature>
<reference evidence="4" key="1">
    <citation type="submission" date="2018-09" db="EMBL/GenBank/DDBJ databases">
        <authorList>
            <person name="Livingstone P.G."/>
            <person name="Whitworth D.E."/>
        </authorList>
    </citation>
    <scope>NUCLEOTIDE SEQUENCE [LARGE SCALE GENOMIC DNA]</scope>
    <source>
        <strain evidence="4">CA051B</strain>
    </source>
</reference>
<dbReference type="PANTHER" id="PTHR30590:SF2">
    <property type="entry name" value="INNER MEMBRANE PROTEIN"/>
    <property type="match status" value="1"/>
</dbReference>
<dbReference type="Pfam" id="PF04235">
    <property type="entry name" value="DUF418"/>
    <property type="match status" value="1"/>
</dbReference>
<gene>
    <name evidence="3" type="ORF">D7V93_33830</name>
</gene>
<feature type="transmembrane region" description="Helical" evidence="1">
    <location>
        <begin position="239"/>
        <end position="260"/>
    </location>
</feature>
<dbReference type="EMBL" id="RAWB01000519">
    <property type="protein sequence ID" value="RKH47658.1"/>
    <property type="molecule type" value="Genomic_DNA"/>
</dbReference>
<keyword evidence="1" id="KW-0472">Membrane</keyword>
<comment type="caution">
    <text evidence="3">The sequence shown here is derived from an EMBL/GenBank/DDBJ whole genome shotgun (WGS) entry which is preliminary data.</text>
</comment>
<accession>A0A3A8NTU5</accession>
<dbReference type="AlphaFoldDB" id="A0A3A8NTU5"/>
<feature type="transmembrane region" description="Helical" evidence="1">
    <location>
        <begin position="310"/>
        <end position="333"/>
    </location>
</feature>
<dbReference type="InterPro" id="IPR052529">
    <property type="entry name" value="Bact_Transport_Assoc"/>
</dbReference>
<evidence type="ECO:0000259" key="2">
    <source>
        <dbReference type="Pfam" id="PF04235"/>
    </source>
</evidence>
<feature type="transmembrane region" description="Helical" evidence="1">
    <location>
        <begin position="156"/>
        <end position="175"/>
    </location>
</feature>
<keyword evidence="1" id="KW-1133">Transmembrane helix</keyword>
<keyword evidence="1" id="KW-0812">Transmembrane</keyword>
<organism evidence="3 4">
    <name type="scientific">Corallococcus llansteffanensis</name>
    <dbReference type="NCBI Taxonomy" id="2316731"/>
    <lineage>
        <taxon>Bacteria</taxon>
        <taxon>Pseudomonadati</taxon>
        <taxon>Myxococcota</taxon>
        <taxon>Myxococcia</taxon>
        <taxon>Myxococcales</taxon>
        <taxon>Cystobacterineae</taxon>
        <taxon>Myxococcaceae</taxon>
        <taxon>Corallococcus</taxon>
    </lineage>
</organism>
<feature type="domain" description="DUF418" evidence="2">
    <location>
        <begin position="254"/>
        <end position="420"/>
    </location>
</feature>
<dbReference type="PANTHER" id="PTHR30590">
    <property type="entry name" value="INNER MEMBRANE PROTEIN"/>
    <property type="match status" value="1"/>
</dbReference>
<dbReference type="Proteomes" id="UP000272888">
    <property type="component" value="Unassembled WGS sequence"/>
</dbReference>
<evidence type="ECO:0000256" key="1">
    <source>
        <dbReference type="SAM" id="Phobius"/>
    </source>
</evidence>
<evidence type="ECO:0000313" key="4">
    <source>
        <dbReference type="Proteomes" id="UP000272888"/>
    </source>
</evidence>
<proteinExistence type="predicted"/>
<feature type="transmembrane region" description="Helical" evidence="1">
    <location>
        <begin position="272"/>
        <end position="290"/>
    </location>
</feature>
<feature type="transmembrane region" description="Helical" evidence="1">
    <location>
        <begin position="116"/>
        <end position="149"/>
    </location>
</feature>
<feature type="transmembrane region" description="Helical" evidence="1">
    <location>
        <begin position="73"/>
        <end position="96"/>
    </location>
</feature>
<name>A0A3A8NTU5_9BACT</name>
<sequence>MSDATTSDCVPGTSARPVDVSERVALLDVLRGFALWGVFISNSFAWFSGNALLPRAQAESLVEPPLEAVVNGLYYFFVNQKFITLFSVLFGLGFSIQLARAEARKSSIVPLYCRRLGVLLSIGVVHAFALWFGDILAIYAVLGFALLLFRQRSNRTVLTWALVLLVGLPLLAPIVRHYGHSLLHRGQAVVRVARAGDEVDVRERGLLLEGLSSGSFWTTQAANAHFVTYVMPQPQRLLWMARILGRFLLGLLAGRLLLLQDVERHRSLFRRLLVWGLVLGVLGNGVGVVVQRLRLADLVDPTKDTWMLAMPAIAEVGFMALTAAYVAIFALLFQREQWHRVMQVLAPVGRMALTNYLLQTVVSLCLYDGWGLGLIGKLPLSHCVALTTFIFALQIPFSHAWLSRFRFGPVEWLWRSLTYGQWQPLRLAPREAPAPAMN</sequence>
<feature type="transmembrane region" description="Helical" evidence="1">
    <location>
        <begin position="378"/>
        <end position="397"/>
    </location>
</feature>
<evidence type="ECO:0000313" key="3">
    <source>
        <dbReference type="EMBL" id="RKH47658.1"/>
    </source>
</evidence>